<dbReference type="Proteomes" id="UP000317180">
    <property type="component" value="Unassembled WGS sequence"/>
</dbReference>
<reference evidence="4 5" key="1">
    <citation type="submission" date="2018-10" db="EMBL/GenBank/DDBJ databases">
        <title>Phylogenomics of Brevibacillus.</title>
        <authorList>
            <person name="Dunlap C."/>
        </authorList>
    </citation>
    <scope>NUCLEOTIDE SEQUENCE [LARGE SCALE GENOMIC DNA]</scope>
    <source>
        <strain evidence="4 5">NRRL NRS 1219</strain>
    </source>
</reference>
<protein>
    <submittedName>
        <fullName evidence="4">M81 family peptidase</fullName>
    </submittedName>
    <submittedName>
        <fullName evidence="3">Microcystinase C</fullName>
    </submittedName>
</protein>
<dbReference type="PIRSF" id="PIRSF012702">
    <property type="entry name" value="UCP012702"/>
    <property type="match status" value="1"/>
</dbReference>
<evidence type="ECO:0000313" key="5">
    <source>
        <dbReference type="Proteomes" id="UP000276178"/>
    </source>
</evidence>
<dbReference type="Pfam" id="PF07171">
    <property type="entry name" value="MlrC_C"/>
    <property type="match status" value="1"/>
</dbReference>
<evidence type="ECO:0000313" key="3">
    <source>
        <dbReference type="EMBL" id="GED26477.1"/>
    </source>
</evidence>
<dbReference type="EMBL" id="BJOD01000024">
    <property type="protein sequence ID" value="GED26477.1"/>
    <property type="molecule type" value="Genomic_DNA"/>
</dbReference>
<feature type="domain" description="Microcystin LR degradation protein MlrC N-terminal" evidence="2">
    <location>
        <begin position="2"/>
        <end position="289"/>
    </location>
</feature>
<dbReference type="Proteomes" id="UP000276178">
    <property type="component" value="Unassembled WGS sequence"/>
</dbReference>
<dbReference type="InterPro" id="IPR009197">
    <property type="entry name" value="MlrC"/>
</dbReference>
<keyword evidence="6" id="KW-1185">Reference proteome</keyword>
<dbReference type="AlphaFoldDB" id="A0A3M8B3L5"/>
<dbReference type="EMBL" id="RHHN01000019">
    <property type="protein sequence ID" value="RNB58026.1"/>
    <property type="molecule type" value="Genomic_DNA"/>
</dbReference>
<evidence type="ECO:0000259" key="2">
    <source>
        <dbReference type="Pfam" id="PF07364"/>
    </source>
</evidence>
<comment type="caution">
    <text evidence="4">The sequence shown here is derived from an EMBL/GenBank/DDBJ whole genome shotgun (WGS) entry which is preliminary data.</text>
</comment>
<gene>
    <name evidence="3" type="ORF">BAG01nite_25790</name>
    <name evidence="4" type="ORF">EB820_06250</name>
</gene>
<name>A0A3M8B3L5_9BACL</name>
<dbReference type="InterPro" id="IPR010799">
    <property type="entry name" value="MlrC_C"/>
</dbReference>
<evidence type="ECO:0000313" key="6">
    <source>
        <dbReference type="Proteomes" id="UP000317180"/>
    </source>
</evidence>
<evidence type="ECO:0000313" key="4">
    <source>
        <dbReference type="EMBL" id="RNB58026.1"/>
    </source>
</evidence>
<evidence type="ECO:0000259" key="1">
    <source>
        <dbReference type="Pfam" id="PF07171"/>
    </source>
</evidence>
<proteinExistence type="predicted"/>
<accession>A0A3M8B3L5</accession>
<feature type="domain" description="Microcystin LR degradation protein MlrC C-terminal" evidence="1">
    <location>
        <begin position="299"/>
        <end position="475"/>
    </location>
</feature>
<dbReference type="RefSeq" id="WP_122952672.1">
    <property type="nucleotide sequence ID" value="NZ_BJOD01000024.1"/>
</dbReference>
<dbReference type="GeneID" id="82810663"/>
<reference evidence="3 6" key="2">
    <citation type="submission" date="2019-06" db="EMBL/GenBank/DDBJ databases">
        <title>Whole genome shotgun sequence of Brevibacillus agri NBRC 15538.</title>
        <authorList>
            <person name="Hosoyama A."/>
            <person name="Uohara A."/>
            <person name="Ohji S."/>
            <person name="Ichikawa N."/>
        </authorList>
    </citation>
    <scope>NUCLEOTIDE SEQUENCE [LARGE SCALE GENOMIC DNA]</scope>
    <source>
        <strain evidence="3 6">NBRC 15538</strain>
    </source>
</reference>
<dbReference type="OrthoDB" id="9815420at2"/>
<sequence>MKVAIGGVVHETNTFSNVPSTLDLFQSWEWDHQQVILDRNRKVRNFLGGMIDRAEELGIELLPTFSTFAYPAGTITRDTYERMKAELLEGLRLAQGADAICLALHGAGVAEGIDDMEGDLLAAVRGVVGYEIPLVGTLDLHANMTPQMVEEADALLGVHLYPHVDCYERGQEAIDVARKMVAGEWKPTMHLTRLPLLIPTSATHHFPASEINEACWAWEKEENVIDCAFFHGFPYTDIPELGVAVLAVTNNDSELARKVSEDVARLVWERRDDFELIMPTPAEGIAQALATEGRPIVINETSDNPGGGTPGDGTHLLRAMLEAQLTDACFGYMYDPEVVQQAFAAGVGATLELSLGGKTDDLHGEPLEVTAYVKALTDGKFVATTPMGRGTRADYGKSVRLQIGGVDVIVCSVKSQVLDEQIFQLHGIDVTRYKIVALKSSTHFRAAFEPISAKVITVDSPGLTTLNFRFFEYKRANRPLYPLDPITDPNLPQLTRK</sequence>
<organism evidence="4 5">
    <name type="scientific">Brevibacillus agri</name>
    <dbReference type="NCBI Taxonomy" id="51101"/>
    <lineage>
        <taxon>Bacteria</taxon>
        <taxon>Bacillati</taxon>
        <taxon>Bacillota</taxon>
        <taxon>Bacilli</taxon>
        <taxon>Bacillales</taxon>
        <taxon>Paenibacillaceae</taxon>
        <taxon>Brevibacillus</taxon>
    </lineage>
</organism>
<dbReference type="InterPro" id="IPR015995">
    <property type="entry name" value="MlrC_N"/>
</dbReference>
<dbReference type="Pfam" id="PF07364">
    <property type="entry name" value="DUF1485"/>
    <property type="match status" value="1"/>
</dbReference>